<dbReference type="VEuPathDB" id="ToxoDB:BESB_017200"/>
<evidence type="ECO:0000256" key="7">
    <source>
        <dbReference type="SAM" id="Coils"/>
    </source>
</evidence>
<evidence type="ECO:0000313" key="9">
    <source>
        <dbReference type="EMBL" id="PFH32402.1"/>
    </source>
</evidence>
<evidence type="ECO:0000313" key="10">
    <source>
        <dbReference type="Proteomes" id="UP000224006"/>
    </source>
</evidence>
<reference evidence="9 10" key="1">
    <citation type="submission" date="2017-09" db="EMBL/GenBank/DDBJ databases">
        <title>Genome sequencing of Besnoitia besnoiti strain Bb-Ger1.</title>
        <authorList>
            <person name="Schares G."/>
            <person name="Venepally P."/>
            <person name="Lorenzi H.A."/>
        </authorList>
    </citation>
    <scope>NUCLEOTIDE SEQUENCE [LARGE SCALE GENOMIC DNA]</scope>
    <source>
        <strain evidence="9 10">Bb-Ger1</strain>
    </source>
</reference>
<proteinExistence type="inferred from homology"/>
<feature type="region of interest" description="Disordered" evidence="8">
    <location>
        <begin position="359"/>
        <end position="400"/>
    </location>
</feature>
<evidence type="ECO:0000256" key="3">
    <source>
        <dbReference type="ARBA" id="ARBA00022794"/>
    </source>
</evidence>
<keyword evidence="3" id="KW-0970">Cilium biogenesis/degradation</keyword>
<comment type="caution">
    <text evidence="9">The sequence shown here is derived from an EMBL/GenBank/DDBJ whole genome shotgun (WGS) entry which is preliminary data.</text>
</comment>
<dbReference type="RefSeq" id="XP_029216411.1">
    <property type="nucleotide sequence ID" value="XM_029360435.1"/>
</dbReference>
<feature type="compositionally biased region" description="Basic and acidic residues" evidence="8">
    <location>
        <begin position="535"/>
        <end position="550"/>
    </location>
</feature>
<keyword evidence="5" id="KW-0969">Cilium</keyword>
<dbReference type="GO" id="GO:0005815">
    <property type="term" value="C:microtubule organizing center"/>
    <property type="evidence" value="ECO:0007669"/>
    <property type="project" value="TreeGrafter"/>
</dbReference>
<dbReference type="Proteomes" id="UP000224006">
    <property type="component" value="Chromosome X"/>
</dbReference>
<feature type="region of interest" description="Disordered" evidence="8">
    <location>
        <begin position="420"/>
        <end position="442"/>
    </location>
</feature>
<dbReference type="STRING" id="94643.A0A2A9MAJ0"/>
<dbReference type="PANTHER" id="PTHR21547:SF0">
    <property type="entry name" value="CLUSTERIN-ASSOCIATED PROTEIN 1"/>
    <property type="match status" value="1"/>
</dbReference>
<dbReference type="GeneID" id="40306781"/>
<dbReference type="InterPro" id="IPR019366">
    <property type="entry name" value="Clusterin-associated_protein-1"/>
</dbReference>
<dbReference type="KEGG" id="bbes:BESB_017200"/>
<evidence type="ECO:0000256" key="4">
    <source>
        <dbReference type="ARBA" id="ARBA00023054"/>
    </source>
</evidence>
<dbReference type="EMBL" id="NWUJ01000011">
    <property type="protein sequence ID" value="PFH32402.1"/>
    <property type="molecule type" value="Genomic_DNA"/>
</dbReference>
<evidence type="ECO:0000256" key="2">
    <source>
        <dbReference type="ARBA" id="ARBA00008340"/>
    </source>
</evidence>
<dbReference type="GO" id="GO:0060271">
    <property type="term" value="P:cilium assembly"/>
    <property type="evidence" value="ECO:0007669"/>
    <property type="project" value="TreeGrafter"/>
</dbReference>
<gene>
    <name evidence="9" type="ORF">BESB_017200</name>
</gene>
<keyword evidence="4 7" id="KW-0175">Coiled coil</keyword>
<sequence>MEGMASTYHVRHLNSRLLALGFTGPALSARQFSAGPNFPVVANILQWLAILCGSSTELDTWTVATEEGRVAFLQHAADHVARHANVSLDLVAMYEADDRAVPELINLCNALLTALRDRTIGVPVQPCDSDPPTTPRKGTSTSTALALMPQTTHASFGGPVALCDGAGKVDRLVLATKLQELKSARATVFHLVDTGASLLQALERHNGLERVRLRRRVRELLQRLALNLDGQADHLQANIQRQLEEQVRKAREDLKCTQDACLDLDNELKRTNVALSRVTEDSDRAEQRLKSLQHLKPAFMDDRKRLLAELQETYEVYIACVRNESFLEMEAQKRQAKARDGLAAQQKFLESLQQKVKDKGEPFLDCESDRGASGDDNEDAQGQAEGESSVIGGTPDRGELTAIGTRGIVTEFDMPADVRRYRRSGRDETRESANGGLLGGHDASHALSRMEQDKVSLWCSSSDLSNEEACEEERETKRPQETQAGNQRAELRRRETLAATPTEAGKKASLDDFYALLSGGAEPGEASDAAEEELMSPKERRLAQQKAFREEIEDSLF</sequence>
<accession>A0A2A9MAJ0</accession>
<dbReference type="PANTHER" id="PTHR21547">
    <property type="entry name" value="CLUSTERIN ASSOCIATED PROTEIN 1"/>
    <property type="match status" value="1"/>
</dbReference>
<evidence type="ECO:0000256" key="8">
    <source>
        <dbReference type="SAM" id="MobiDB-lite"/>
    </source>
</evidence>
<keyword evidence="6" id="KW-0966">Cell projection</keyword>
<feature type="compositionally biased region" description="Basic and acidic residues" evidence="8">
    <location>
        <begin position="359"/>
        <end position="373"/>
    </location>
</feature>
<feature type="region of interest" description="Disordered" evidence="8">
    <location>
        <begin position="462"/>
        <end position="557"/>
    </location>
</feature>
<protein>
    <recommendedName>
        <fullName evidence="11">Clusterin-associated protein 1</fullName>
    </recommendedName>
</protein>
<organism evidence="9 10">
    <name type="scientific">Besnoitia besnoiti</name>
    <name type="common">Apicomplexan protozoan</name>
    <dbReference type="NCBI Taxonomy" id="94643"/>
    <lineage>
        <taxon>Eukaryota</taxon>
        <taxon>Sar</taxon>
        <taxon>Alveolata</taxon>
        <taxon>Apicomplexa</taxon>
        <taxon>Conoidasida</taxon>
        <taxon>Coccidia</taxon>
        <taxon>Eucoccidiorida</taxon>
        <taxon>Eimeriorina</taxon>
        <taxon>Sarcocystidae</taxon>
        <taxon>Besnoitia</taxon>
    </lineage>
</organism>
<feature type="compositionally biased region" description="Basic and acidic residues" evidence="8">
    <location>
        <begin position="420"/>
        <end position="431"/>
    </location>
</feature>
<comment type="similarity">
    <text evidence="2">Belongs to the CLUAP1 family.</text>
</comment>
<keyword evidence="10" id="KW-1185">Reference proteome</keyword>
<comment type="subcellular location">
    <subcellularLocation>
        <location evidence="1">Cell projection</location>
        <location evidence="1">Cilium</location>
    </subcellularLocation>
</comment>
<feature type="coiled-coil region" evidence="7">
    <location>
        <begin position="225"/>
        <end position="295"/>
    </location>
</feature>
<dbReference type="GO" id="GO:0030992">
    <property type="term" value="C:intraciliary transport particle B"/>
    <property type="evidence" value="ECO:0007669"/>
    <property type="project" value="TreeGrafter"/>
</dbReference>
<dbReference type="GO" id="GO:0005929">
    <property type="term" value="C:cilium"/>
    <property type="evidence" value="ECO:0007669"/>
    <property type="project" value="UniProtKB-SubCell"/>
</dbReference>
<dbReference type="Pfam" id="PF10234">
    <property type="entry name" value="Cluap1"/>
    <property type="match status" value="1"/>
</dbReference>
<dbReference type="AlphaFoldDB" id="A0A2A9MAJ0"/>
<evidence type="ECO:0000256" key="1">
    <source>
        <dbReference type="ARBA" id="ARBA00004138"/>
    </source>
</evidence>
<evidence type="ECO:0000256" key="6">
    <source>
        <dbReference type="ARBA" id="ARBA00023273"/>
    </source>
</evidence>
<evidence type="ECO:0000256" key="5">
    <source>
        <dbReference type="ARBA" id="ARBA00023069"/>
    </source>
</evidence>
<dbReference type="OrthoDB" id="438545at2759"/>
<evidence type="ECO:0008006" key="11">
    <source>
        <dbReference type="Google" id="ProtNLM"/>
    </source>
</evidence>
<name>A0A2A9MAJ0_BESBE</name>